<reference evidence="7 8" key="2">
    <citation type="submission" date="2018-11" db="EMBL/GenBank/DDBJ databases">
        <authorList>
            <consortium name="Pathogen Informatics"/>
        </authorList>
    </citation>
    <scope>NUCLEOTIDE SEQUENCE [LARGE SCALE GENOMIC DNA]</scope>
</reference>
<dbReference type="EMBL" id="UYRT01083351">
    <property type="protein sequence ID" value="VDN27339.1"/>
    <property type="molecule type" value="Genomic_DNA"/>
</dbReference>
<reference evidence="9" key="1">
    <citation type="submission" date="2016-06" db="UniProtKB">
        <authorList>
            <consortium name="WormBaseParasite"/>
        </authorList>
    </citation>
    <scope>IDENTIFICATION</scope>
</reference>
<evidence type="ECO:0000256" key="6">
    <source>
        <dbReference type="SAM" id="MobiDB-lite"/>
    </source>
</evidence>
<evidence type="ECO:0000313" key="8">
    <source>
        <dbReference type="Proteomes" id="UP000271098"/>
    </source>
</evidence>
<feature type="compositionally biased region" description="Polar residues" evidence="6">
    <location>
        <begin position="200"/>
        <end position="209"/>
    </location>
</feature>
<dbReference type="PANTHER" id="PTHR21738:SF0">
    <property type="entry name" value="RIBOSOMAL RNA PROCESSING PROTEIN 36 HOMOLOG"/>
    <property type="match status" value="1"/>
</dbReference>
<feature type="compositionally biased region" description="Basic and acidic residues" evidence="6">
    <location>
        <begin position="176"/>
        <end position="188"/>
    </location>
</feature>
<name>A0A183E5A7_9BILA</name>
<dbReference type="AlphaFoldDB" id="A0A183E5A7"/>
<dbReference type="PANTHER" id="PTHR21738">
    <property type="entry name" value="RIBOSOMAL RNA PROCESSING PROTEIN 36 HOMOLOG"/>
    <property type="match status" value="1"/>
</dbReference>
<dbReference type="OrthoDB" id="448446at2759"/>
<protein>
    <submittedName>
        <fullName evidence="9">NUC153 domain-containing protein</fullName>
    </submittedName>
</protein>
<evidence type="ECO:0000313" key="7">
    <source>
        <dbReference type="EMBL" id="VDN27339.1"/>
    </source>
</evidence>
<accession>A0A183E5A7</accession>
<dbReference type="WBParaSite" id="GPUH_0001617001-mRNA-1">
    <property type="protein sequence ID" value="GPUH_0001617001-mRNA-1"/>
    <property type="gene ID" value="GPUH_0001617001"/>
</dbReference>
<keyword evidence="8" id="KW-1185">Reference proteome</keyword>
<feature type="region of interest" description="Disordered" evidence="6">
    <location>
        <begin position="160"/>
        <end position="209"/>
    </location>
</feature>
<proteinExistence type="inferred from homology"/>
<evidence type="ECO:0000256" key="2">
    <source>
        <dbReference type="ARBA" id="ARBA00009418"/>
    </source>
</evidence>
<evidence type="ECO:0000256" key="1">
    <source>
        <dbReference type="ARBA" id="ARBA00004604"/>
    </source>
</evidence>
<organism evidence="9">
    <name type="scientific">Gongylonema pulchrum</name>
    <dbReference type="NCBI Taxonomy" id="637853"/>
    <lineage>
        <taxon>Eukaryota</taxon>
        <taxon>Metazoa</taxon>
        <taxon>Ecdysozoa</taxon>
        <taxon>Nematoda</taxon>
        <taxon>Chromadorea</taxon>
        <taxon>Rhabditida</taxon>
        <taxon>Spirurina</taxon>
        <taxon>Spiruromorpha</taxon>
        <taxon>Spiruroidea</taxon>
        <taxon>Gongylonematidae</taxon>
        <taxon>Gongylonema</taxon>
    </lineage>
</organism>
<evidence type="ECO:0000256" key="4">
    <source>
        <dbReference type="ARBA" id="ARBA00022552"/>
    </source>
</evidence>
<dbReference type="Proteomes" id="UP000271098">
    <property type="component" value="Unassembled WGS sequence"/>
</dbReference>
<evidence type="ECO:0000256" key="5">
    <source>
        <dbReference type="ARBA" id="ARBA00023242"/>
    </source>
</evidence>
<evidence type="ECO:0000256" key="3">
    <source>
        <dbReference type="ARBA" id="ARBA00022517"/>
    </source>
</evidence>
<gene>
    <name evidence="7" type="ORF">GPUH_LOCUS16148</name>
</gene>
<dbReference type="GO" id="GO:0005730">
    <property type="term" value="C:nucleolus"/>
    <property type="evidence" value="ECO:0007669"/>
    <property type="project" value="UniProtKB-SubCell"/>
</dbReference>
<dbReference type="GO" id="GO:0030686">
    <property type="term" value="C:90S preribosome"/>
    <property type="evidence" value="ECO:0007669"/>
    <property type="project" value="TreeGrafter"/>
</dbReference>
<evidence type="ECO:0000313" key="9">
    <source>
        <dbReference type="WBParaSite" id="GPUH_0001617001-mRNA-1"/>
    </source>
</evidence>
<feature type="region of interest" description="Disordered" evidence="6">
    <location>
        <begin position="32"/>
        <end position="72"/>
    </location>
</feature>
<keyword evidence="3" id="KW-0690">Ribosome biogenesis</keyword>
<dbReference type="GO" id="GO:0000462">
    <property type="term" value="P:maturation of SSU-rRNA from tricistronic rRNA transcript (SSU-rRNA, 5.8S rRNA, LSU-rRNA)"/>
    <property type="evidence" value="ECO:0007669"/>
    <property type="project" value="TreeGrafter"/>
</dbReference>
<feature type="compositionally biased region" description="Basic residues" evidence="6">
    <location>
        <begin position="37"/>
        <end position="48"/>
    </location>
</feature>
<keyword evidence="5" id="KW-0539">Nucleus</keyword>
<comment type="similarity">
    <text evidence="2">Belongs to the RRP36 family.</text>
</comment>
<dbReference type="InterPro" id="IPR009292">
    <property type="entry name" value="RRP36"/>
</dbReference>
<keyword evidence="4" id="KW-0698">rRNA processing</keyword>
<comment type="subcellular location">
    <subcellularLocation>
        <location evidence="1">Nucleus</location>
        <location evidence="1">Nucleolus</location>
    </subcellularLocation>
</comment>
<feature type="region of interest" description="Disordered" evidence="6">
    <location>
        <begin position="85"/>
        <end position="113"/>
    </location>
</feature>
<sequence length="209" mass="23549">MEILAEKSEAVEDFAGEFETYAPKECDEFDTYVPSSPKKRKKVKRLGKRPNGWKQSVSHLFGEENGPETQNGYEEYSACENAAEKETDCFDDDDEKSGFTGPGRSADDSSGLLVRDVEPCETASFNSMRFRAEVANIPLGKAKKLREKVGIKLFDKAFFDADSTDDDDGTKRKQIPKRDNPKRPREASSKVPVSKFRNAFGQQKLQEKK</sequence>